<dbReference type="GO" id="GO:0009098">
    <property type="term" value="P:L-leucine biosynthetic process"/>
    <property type="evidence" value="ECO:0007669"/>
    <property type="project" value="UniProtKB-UniRule"/>
</dbReference>
<keyword evidence="11" id="KW-0963">Cytoplasm</keyword>
<evidence type="ECO:0000256" key="3">
    <source>
        <dbReference type="ARBA" id="ARBA00012973"/>
    </source>
</evidence>
<dbReference type="GO" id="GO:0005737">
    <property type="term" value="C:cytoplasm"/>
    <property type="evidence" value="ECO:0007669"/>
    <property type="project" value="UniProtKB-UniRule"/>
</dbReference>
<dbReference type="RefSeq" id="WP_109065488.1">
    <property type="nucleotide sequence ID" value="NZ_JAUQUC010000020.1"/>
</dbReference>
<dbReference type="InterPro" id="IPR005671">
    <property type="entry name" value="LeuA_bact_synth"/>
</dbReference>
<evidence type="ECO:0000256" key="4">
    <source>
        <dbReference type="ARBA" id="ARBA00018198"/>
    </source>
</evidence>
<accession>A0A2U2C2L7</accession>
<comment type="catalytic activity">
    <reaction evidence="11">
        <text>3-methyl-2-oxobutanoate + acetyl-CoA + H2O = (2S)-2-isopropylmalate + CoA + H(+)</text>
        <dbReference type="Rhea" id="RHEA:21524"/>
        <dbReference type="ChEBI" id="CHEBI:1178"/>
        <dbReference type="ChEBI" id="CHEBI:11851"/>
        <dbReference type="ChEBI" id="CHEBI:15377"/>
        <dbReference type="ChEBI" id="CHEBI:15378"/>
        <dbReference type="ChEBI" id="CHEBI:57287"/>
        <dbReference type="ChEBI" id="CHEBI:57288"/>
        <dbReference type="EC" id="2.3.3.13"/>
    </reaction>
</comment>
<dbReference type="Pfam" id="PF08502">
    <property type="entry name" value="LeuA_dimer"/>
    <property type="match status" value="1"/>
</dbReference>
<dbReference type="Pfam" id="PF22617">
    <property type="entry name" value="HCS_D2"/>
    <property type="match status" value="1"/>
</dbReference>
<dbReference type="InterPro" id="IPR036230">
    <property type="entry name" value="LeuA_allosteric_dom_sf"/>
</dbReference>
<evidence type="ECO:0000256" key="8">
    <source>
        <dbReference type="ARBA" id="ARBA00022723"/>
    </source>
</evidence>
<name>A0A2U2C2L7_9BACT</name>
<dbReference type="SUPFAM" id="SSF51569">
    <property type="entry name" value="Aldolase"/>
    <property type="match status" value="1"/>
</dbReference>
<dbReference type="HAMAP" id="MF_01025">
    <property type="entry name" value="LeuA_type1"/>
    <property type="match status" value="1"/>
</dbReference>
<dbReference type="NCBIfam" id="NF002086">
    <property type="entry name" value="PRK00915.1-3"/>
    <property type="match status" value="1"/>
</dbReference>
<comment type="function">
    <text evidence="11">Catalyzes the condensation of the acetyl group of acetyl-CoA with 3-methyl-2-oxobutanoate (2-ketoisovalerate) to form 3-carboxy-3-hydroxy-4-methylpentanoate (2-isopropylmalate).</text>
</comment>
<feature type="binding site" evidence="11">
    <location>
        <position position="237"/>
    </location>
    <ligand>
        <name>Mn(2+)</name>
        <dbReference type="ChEBI" id="CHEBI:29035"/>
    </ligand>
</feature>
<dbReference type="FunFam" id="1.10.238.260:FF:000001">
    <property type="entry name" value="2-isopropylmalate synthase"/>
    <property type="match status" value="1"/>
</dbReference>
<dbReference type="InterPro" id="IPR013709">
    <property type="entry name" value="2-isopropylmalate_synth_dimer"/>
</dbReference>
<feature type="binding site" evidence="11">
    <location>
        <position position="201"/>
    </location>
    <ligand>
        <name>Mn(2+)</name>
        <dbReference type="ChEBI" id="CHEBI:29035"/>
    </ligand>
</feature>
<evidence type="ECO:0000259" key="12">
    <source>
        <dbReference type="PROSITE" id="PS50991"/>
    </source>
</evidence>
<dbReference type="SUPFAM" id="SSF110921">
    <property type="entry name" value="2-isopropylmalate synthase LeuA, allosteric (dimerisation) domain"/>
    <property type="match status" value="1"/>
</dbReference>
<keyword evidence="5 11" id="KW-0432">Leucine biosynthesis</keyword>
<dbReference type="InterPro" id="IPR002034">
    <property type="entry name" value="AIPM/Hcit_synth_CS"/>
</dbReference>
<dbReference type="PANTHER" id="PTHR10277:SF9">
    <property type="entry name" value="2-ISOPROPYLMALATE SYNTHASE 1, CHLOROPLASTIC-RELATED"/>
    <property type="match status" value="1"/>
</dbReference>
<dbReference type="PROSITE" id="PS00815">
    <property type="entry name" value="AIPM_HOMOCIT_SYNTH_1"/>
    <property type="match status" value="1"/>
</dbReference>
<evidence type="ECO:0000256" key="2">
    <source>
        <dbReference type="ARBA" id="ARBA00009396"/>
    </source>
</evidence>
<comment type="pathway">
    <text evidence="1 11">Amino-acid biosynthesis; L-leucine biosynthesis; L-leucine from 3-methyl-2-oxobutanoate: step 1/4.</text>
</comment>
<dbReference type="PROSITE" id="PS50991">
    <property type="entry name" value="PYR_CT"/>
    <property type="match status" value="1"/>
</dbReference>
<feature type="binding site" evidence="11">
    <location>
        <position position="203"/>
    </location>
    <ligand>
        <name>Mn(2+)</name>
        <dbReference type="ChEBI" id="CHEBI:29035"/>
    </ligand>
</feature>
<dbReference type="GO" id="GO:0003852">
    <property type="term" value="F:2-isopropylmalate synthase activity"/>
    <property type="evidence" value="ECO:0007669"/>
    <property type="project" value="UniProtKB-UniRule"/>
</dbReference>
<dbReference type="InterPro" id="IPR050073">
    <property type="entry name" value="2-IPM_HCS-like"/>
</dbReference>
<keyword evidence="9 11" id="KW-0464">Manganese</keyword>
<evidence type="ECO:0000313" key="14">
    <source>
        <dbReference type="Proteomes" id="UP000245014"/>
    </source>
</evidence>
<feature type="region of interest" description="Regulatory domain" evidence="11">
    <location>
        <begin position="393"/>
        <end position="517"/>
    </location>
</feature>
<proteinExistence type="inferred from homology"/>
<dbReference type="GO" id="GO:0030145">
    <property type="term" value="F:manganese ion binding"/>
    <property type="evidence" value="ECO:0007669"/>
    <property type="project" value="UniProtKB-UniRule"/>
</dbReference>
<protein>
    <recommendedName>
        <fullName evidence="4 11">2-isopropylmalate synthase</fullName>
        <ecNumber evidence="3 11">2.3.3.13</ecNumber>
    </recommendedName>
    <alternativeName>
        <fullName evidence="11">Alpha-IPM synthase</fullName>
    </alternativeName>
    <alternativeName>
        <fullName evidence="11">Alpha-isopropylmalate synthase</fullName>
    </alternativeName>
</protein>
<dbReference type="FunFam" id="3.20.20.70:FF:000010">
    <property type="entry name" value="2-isopropylmalate synthase"/>
    <property type="match status" value="1"/>
</dbReference>
<dbReference type="UniPathway" id="UPA00048">
    <property type="reaction ID" value="UER00070"/>
</dbReference>
<sequence length="517" mass="56269">MDKNKIIVFDTTLRDGEQSPGCSMNTEEKLRVALQLEKLGVDVIEAGFAAASPGDFDAVTQIAKTIKNSSICSLSRAIENDIKQAGMAVSHAKKHRIHTFIATSPIHMKYKLKMSPDEVIKRAVRAVEYARTFVDDVEFSLEDAGRSEIPFMKEVMDAVISAGARTINLPDTVGYRLPTELGAMVKELSEFAGNRAIISVHNHNDLGLATANTLAAVLNGARQIEVTINGLGERAGNSALEEAVMAIKVRKDVFGDLYTSINTPEIYATSRLIATITGVEPQQNKAIVGKNAFAHESGIHQDGVLKHQETYEIMRPEDVGVIKDSTLILGKHSGRAAFKDKIAQLGFDSVSDDELNSAFERFKALADKKKDITDDDVRMLITDEALNHDKIYDLVGLQISDCSDGLPMAAVSIKFEDKIIKDAGLGDGTMDAIFKTIDRITGFAGELKDYKVVSVSEGKDALAKVTVRVTFEDKNNSFVGHGLSIDTMLATAKAYIGALNSYLSQKNRLTKNCGHQV</sequence>
<evidence type="ECO:0000256" key="10">
    <source>
        <dbReference type="ARBA" id="ARBA00023304"/>
    </source>
</evidence>
<dbReference type="EMBL" id="QEYI01000001">
    <property type="protein sequence ID" value="PWE23238.1"/>
    <property type="molecule type" value="Genomic_DNA"/>
</dbReference>
<dbReference type="AlphaFoldDB" id="A0A2U2C2L7"/>
<evidence type="ECO:0000256" key="9">
    <source>
        <dbReference type="ARBA" id="ARBA00023211"/>
    </source>
</evidence>
<evidence type="ECO:0000256" key="11">
    <source>
        <dbReference type="HAMAP-Rule" id="MF_01025"/>
    </source>
</evidence>
<dbReference type="Gene3D" id="3.30.160.270">
    <property type="match status" value="1"/>
</dbReference>
<dbReference type="CDD" id="cd07940">
    <property type="entry name" value="DRE_TIM_IPMS"/>
    <property type="match status" value="1"/>
</dbReference>
<dbReference type="InterPro" id="IPR013785">
    <property type="entry name" value="Aldolase_TIM"/>
</dbReference>
<feature type="binding site" evidence="11">
    <location>
        <position position="15"/>
    </location>
    <ligand>
        <name>Mn(2+)</name>
        <dbReference type="ChEBI" id="CHEBI:29035"/>
    </ligand>
</feature>
<comment type="similarity">
    <text evidence="2 11">Belongs to the alpha-IPM synthase/homocitrate synthase family. LeuA type 1 subfamily.</text>
</comment>
<dbReference type="Gene3D" id="3.20.20.70">
    <property type="entry name" value="Aldolase class I"/>
    <property type="match status" value="1"/>
</dbReference>
<evidence type="ECO:0000256" key="1">
    <source>
        <dbReference type="ARBA" id="ARBA00004689"/>
    </source>
</evidence>
<reference evidence="13 14" key="1">
    <citation type="submission" date="2018-05" db="EMBL/GenBank/DDBJ databases">
        <title>Antimicrobial susceptibility testing and genomic analysis of Arcobacter skirrowii strains and one Arcobacter butzleri isolated from German poultry farms.</title>
        <authorList>
            <person name="Haenel I."/>
            <person name="Hotzel H."/>
            <person name="Tomaso H."/>
            <person name="Busch A."/>
        </authorList>
    </citation>
    <scope>NUCLEOTIDE SEQUENCE [LARGE SCALE GENOMIC DNA]</scope>
    <source>
        <strain evidence="14">v</strain>
    </source>
</reference>
<organism evidence="13 14">
    <name type="scientific">Aliarcobacter skirrowii</name>
    <dbReference type="NCBI Taxonomy" id="28200"/>
    <lineage>
        <taxon>Bacteria</taxon>
        <taxon>Pseudomonadati</taxon>
        <taxon>Campylobacterota</taxon>
        <taxon>Epsilonproteobacteria</taxon>
        <taxon>Campylobacterales</taxon>
        <taxon>Arcobacteraceae</taxon>
        <taxon>Aliarcobacter</taxon>
    </lineage>
</organism>
<dbReference type="PROSITE" id="PS00816">
    <property type="entry name" value="AIPM_HOMOCIT_SYNTH_2"/>
    <property type="match status" value="1"/>
</dbReference>
<feature type="domain" description="Pyruvate carboxyltransferase" evidence="12">
    <location>
        <begin position="6"/>
        <end position="267"/>
    </location>
</feature>
<dbReference type="InterPro" id="IPR000891">
    <property type="entry name" value="PYR_CT"/>
</dbReference>
<gene>
    <name evidence="11" type="primary">leuA</name>
    <name evidence="13" type="ORF">DF188_00765</name>
</gene>
<dbReference type="Pfam" id="PF00682">
    <property type="entry name" value="HMGL-like"/>
    <property type="match status" value="1"/>
</dbReference>
<evidence type="ECO:0000256" key="7">
    <source>
        <dbReference type="ARBA" id="ARBA00022679"/>
    </source>
</evidence>
<comment type="cofactor">
    <cofactor evidence="11">
        <name>Mn(2+)</name>
        <dbReference type="ChEBI" id="CHEBI:29035"/>
    </cofactor>
</comment>
<keyword evidence="6 11" id="KW-0028">Amino-acid biosynthesis</keyword>
<dbReference type="PANTHER" id="PTHR10277">
    <property type="entry name" value="HOMOCITRATE SYNTHASE-RELATED"/>
    <property type="match status" value="1"/>
</dbReference>
<comment type="caution">
    <text evidence="13">The sequence shown here is derived from an EMBL/GenBank/DDBJ whole genome shotgun (WGS) entry which is preliminary data.</text>
</comment>
<dbReference type="GO" id="GO:0003985">
    <property type="term" value="F:acetyl-CoA C-acetyltransferase activity"/>
    <property type="evidence" value="ECO:0007669"/>
    <property type="project" value="UniProtKB-UniRule"/>
</dbReference>
<dbReference type="Gene3D" id="1.10.238.260">
    <property type="match status" value="1"/>
</dbReference>
<evidence type="ECO:0000256" key="5">
    <source>
        <dbReference type="ARBA" id="ARBA00022430"/>
    </source>
</evidence>
<dbReference type="SMART" id="SM00917">
    <property type="entry name" value="LeuA_dimer"/>
    <property type="match status" value="1"/>
</dbReference>
<dbReference type="STRING" id="28200.GCA_001572935_00623"/>
<evidence type="ECO:0000313" key="13">
    <source>
        <dbReference type="EMBL" id="PWE23238.1"/>
    </source>
</evidence>
<evidence type="ECO:0000256" key="6">
    <source>
        <dbReference type="ARBA" id="ARBA00022605"/>
    </source>
</evidence>
<keyword evidence="7 11" id="KW-0808">Transferase</keyword>
<comment type="subunit">
    <text evidence="11">Homodimer.</text>
</comment>
<dbReference type="Proteomes" id="UP000245014">
    <property type="component" value="Unassembled WGS sequence"/>
</dbReference>
<keyword evidence="8 11" id="KW-0479">Metal-binding</keyword>
<keyword evidence="10 11" id="KW-0100">Branched-chain amino acid biosynthesis</keyword>
<dbReference type="InterPro" id="IPR054691">
    <property type="entry name" value="LeuA/HCS_post-cat"/>
</dbReference>
<dbReference type="NCBIfam" id="TIGR00973">
    <property type="entry name" value="leuA_bact"/>
    <property type="match status" value="1"/>
</dbReference>
<dbReference type="EC" id="2.3.3.13" evidence="3 11"/>